<dbReference type="InterPro" id="IPR017568">
    <property type="entry name" value="3-oxoacyl-ACP_synth-2"/>
</dbReference>
<keyword evidence="5" id="KW-0443">Lipid metabolism</keyword>
<name>A0A381RHY6_9ZZZZ</name>
<dbReference type="SMART" id="SM00825">
    <property type="entry name" value="PKS_KS"/>
    <property type="match status" value="1"/>
</dbReference>
<evidence type="ECO:0000256" key="2">
    <source>
        <dbReference type="ARBA" id="ARBA00022516"/>
    </source>
</evidence>
<evidence type="ECO:0000313" key="9">
    <source>
        <dbReference type="EMBL" id="SUZ90558.1"/>
    </source>
</evidence>
<dbReference type="Pfam" id="PF00109">
    <property type="entry name" value="ketoacyl-synt"/>
    <property type="match status" value="1"/>
</dbReference>
<organism evidence="9">
    <name type="scientific">marine metagenome</name>
    <dbReference type="NCBI Taxonomy" id="408172"/>
    <lineage>
        <taxon>unclassified sequences</taxon>
        <taxon>metagenomes</taxon>
        <taxon>ecological metagenomes</taxon>
    </lineage>
</organism>
<dbReference type="GO" id="GO:0006633">
    <property type="term" value="P:fatty acid biosynthetic process"/>
    <property type="evidence" value="ECO:0007669"/>
    <property type="project" value="UniProtKB-KW"/>
</dbReference>
<keyword evidence="6" id="KW-0275">Fatty acid biosynthesis</keyword>
<dbReference type="InterPro" id="IPR014031">
    <property type="entry name" value="Ketoacyl_synth_C"/>
</dbReference>
<dbReference type="PANTHER" id="PTHR11712">
    <property type="entry name" value="POLYKETIDE SYNTHASE-RELATED"/>
    <property type="match status" value="1"/>
</dbReference>
<dbReference type="InterPro" id="IPR014030">
    <property type="entry name" value="Ketoacyl_synth_N"/>
</dbReference>
<dbReference type="FunFam" id="3.40.47.10:FF:000009">
    <property type="entry name" value="3-oxoacyl-[acyl-carrier-protein] synthase 2"/>
    <property type="match status" value="1"/>
</dbReference>
<evidence type="ECO:0000256" key="6">
    <source>
        <dbReference type="ARBA" id="ARBA00023160"/>
    </source>
</evidence>
<evidence type="ECO:0000256" key="3">
    <source>
        <dbReference type="ARBA" id="ARBA00022679"/>
    </source>
</evidence>
<proteinExistence type="inferred from homology"/>
<gene>
    <name evidence="9" type="ORF">METZ01_LOCUS43412</name>
</gene>
<dbReference type="Gene3D" id="3.40.47.10">
    <property type="match status" value="1"/>
</dbReference>
<dbReference type="NCBIfam" id="TIGR03150">
    <property type="entry name" value="fabF"/>
    <property type="match status" value="1"/>
</dbReference>
<dbReference type="NCBIfam" id="NF005589">
    <property type="entry name" value="PRK07314.1"/>
    <property type="match status" value="1"/>
</dbReference>
<sequence>MARSKIVVTGLGALAPNGNSVDQFWANSIAGKSGIGPVSYFDTEGHRVTIAGELSDFDPESVLDSREVRKLDPFSIYAITAADEAVTMAGIDPDKLDLDRVGVTIGTGVGGIQTLEDQHTAIETRGPRRVSPLFVPKMIANIAGGHLSMRWGFRGPNQTVTSACASATDAIGMAMRLILAGDADVMIAGGTEASVTGLCIAGFANMKALSQSCTEPEKASRPFDTDRDGFVLGEGSGILVIETEEHALDRGAVILAELAGYGSTDDAFHITQPAPEGAGAREAMKRAIQDAGLKTTDIDYINAHGTSTPFNDRNETAAIRNLFGSHADSLKVSSTKSMTGHLLGAAGGIEAVITVKTIVHQLLPPTINYETPDPECTLDYVPNTAQEHTVNAALSNTFGFGGHNAVLCFRGYN</sequence>
<dbReference type="PROSITE" id="PS00606">
    <property type="entry name" value="KS3_1"/>
    <property type="match status" value="1"/>
</dbReference>
<evidence type="ECO:0000256" key="5">
    <source>
        <dbReference type="ARBA" id="ARBA00023098"/>
    </source>
</evidence>
<dbReference type="EMBL" id="UINC01001903">
    <property type="protein sequence ID" value="SUZ90558.1"/>
    <property type="molecule type" value="Genomic_DNA"/>
</dbReference>
<evidence type="ECO:0000256" key="7">
    <source>
        <dbReference type="ARBA" id="ARBA00023315"/>
    </source>
</evidence>
<feature type="domain" description="Ketosynthase family 3 (KS3)" evidence="8">
    <location>
        <begin position="3"/>
        <end position="411"/>
    </location>
</feature>
<dbReference type="GO" id="GO:0005829">
    <property type="term" value="C:cytosol"/>
    <property type="evidence" value="ECO:0007669"/>
    <property type="project" value="TreeGrafter"/>
</dbReference>
<protein>
    <recommendedName>
        <fullName evidence="8">Ketosynthase family 3 (KS3) domain-containing protein</fullName>
    </recommendedName>
</protein>
<dbReference type="InterPro" id="IPR016039">
    <property type="entry name" value="Thiolase-like"/>
</dbReference>
<dbReference type="InterPro" id="IPR000794">
    <property type="entry name" value="Beta-ketoacyl_synthase"/>
</dbReference>
<dbReference type="InterPro" id="IPR020841">
    <property type="entry name" value="PKS_Beta-ketoAc_synthase_dom"/>
</dbReference>
<keyword evidence="4" id="KW-0276">Fatty acid metabolism</keyword>
<keyword evidence="3" id="KW-0808">Transferase</keyword>
<evidence type="ECO:0000256" key="1">
    <source>
        <dbReference type="ARBA" id="ARBA00008467"/>
    </source>
</evidence>
<dbReference type="GO" id="GO:0004315">
    <property type="term" value="F:3-oxoacyl-[acyl-carrier-protein] synthase activity"/>
    <property type="evidence" value="ECO:0007669"/>
    <property type="project" value="InterPro"/>
</dbReference>
<dbReference type="AlphaFoldDB" id="A0A381RHY6"/>
<accession>A0A381RHY6</accession>
<dbReference type="CDD" id="cd00834">
    <property type="entry name" value="KAS_I_II"/>
    <property type="match status" value="1"/>
</dbReference>
<evidence type="ECO:0000259" key="8">
    <source>
        <dbReference type="PROSITE" id="PS52004"/>
    </source>
</evidence>
<dbReference type="PROSITE" id="PS52004">
    <property type="entry name" value="KS3_2"/>
    <property type="match status" value="1"/>
</dbReference>
<keyword evidence="2" id="KW-0444">Lipid biosynthesis</keyword>
<dbReference type="Pfam" id="PF02801">
    <property type="entry name" value="Ketoacyl-synt_C"/>
    <property type="match status" value="1"/>
</dbReference>
<dbReference type="SUPFAM" id="SSF53901">
    <property type="entry name" value="Thiolase-like"/>
    <property type="match status" value="2"/>
</dbReference>
<evidence type="ECO:0000256" key="4">
    <source>
        <dbReference type="ARBA" id="ARBA00022832"/>
    </source>
</evidence>
<dbReference type="InterPro" id="IPR018201">
    <property type="entry name" value="Ketoacyl_synth_AS"/>
</dbReference>
<dbReference type="PANTHER" id="PTHR11712:SF336">
    <property type="entry name" value="3-OXOACYL-[ACYL-CARRIER-PROTEIN] SYNTHASE, MITOCHONDRIAL"/>
    <property type="match status" value="1"/>
</dbReference>
<comment type="similarity">
    <text evidence="1">Belongs to the thiolase-like superfamily. Beta-ketoacyl-ACP synthases family.</text>
</comment>
<dbReference type="PIRSF" id="PIRSF000447">
    <property type="entry name" value="KAS_II"/>
    <property type="match status" value="1"/>
</dbReference>
<keyword evidence="7" id="KW-0012">Acyltransferase</keyword>
<reference evidence="9" key="1">
    <citation type="submission" date="2018-05" db="EMBL/GenBank/DDBJ databases">
        <authorList>
            <person name="Lanie J.A."/>
            <person name="Ng W.-L."/>
            <person name="Kazmierczak K.M."/>
            <person name="Andrzejewski T.M."/>
            <person name="Davidsen T.M."/>
            <person name="Wayne K.J."/>
            <person name="Tettelin H."/>
            <person name="Glass J.I."/>
            <person name="Rusch D."/>
            <person name="Podicherti R."/>
            <person name="Tsui H.-C.T."/>
            <person name="Winkler M.E."/>
        </authorList>
    </citation>
    <scope>NUCLEOTIDE SEQUENCE</scope>
</reference>